<evidence type="ECO:0000313" key="5">
    <source>
        <dbReference type="Proteomes" id="UP000008983"/>
    </source>
</evidence>
<keyword evidence="5" id="KW-1185">Reference proteome</keyword>
<dbReference type="OrthoDB" id="6766775at2759"/>
<proteinExistence type="predicted"/>
<dbReference type="Proteomes" id="UP000008983">
    <property type="component" value="Unassembled WGS sequence"/>
</dbReference>
<dbReference type="PANTHER" id="PTHR21694:SF18">
    <property type="entry name" value="COILED-COIL DOMAIN-CONTAINING PROTEIN 63"/>
    <property type="match status" value="1"/>
</dbReference>
<dbReference type="Pfam" id="PF21773">
    <property type="entry name" value="ODAD1_CC"/>
    <property type="match status" value="1"/>
</dbReference>
<protein>
    <recommendedName>
        <fullName evidence="3">ODAD1 central coiled coil region domain-containing protein</fullName>
    </recommendedName>
</protein>
<feature type="coiled-coil region" evidence="2">
    <location>
        <begin position="119"/>
        <end position="220"/>
    </location>
</feature>
<evidence type="ECO:0000256" key="1">
    <source>
        <dbReference type="ARBA" id="ARBA00023054"/>
    </source>
</evidence>
<organism evidence="4 5">
    <name type="scientific">Ichthyophthirius multifiliis</name>
    <name type="common">White spot disease agent</name>
    <name type="synonym">Ich</name>
    <dbReference type="NCBI Taxonomy" id="5932"/>
    <lineage>
        <taxon>Eukaryota</taxon>
        <taxon>Sar</taxon>
        <taxon>Alveolata</taxon>
        <taxon>Ciliophora</taxon>
        <taxon>Intramacronucleata</taxon>
        <taxon>Oligohymenophorea</taxon>
        <taxon>Hymenostomatida</taxon>
        <taxon>Ophryoglenina</taxon>
        <taxon>Ichthyophthirius</taxon>
    </lineage>
</organism>
<sequence length="504" mass="59213">MEELEEYQRKFRNLESDRKAYAEETVALIKKQRGIIDKLKNENQQLKDIISKMNSQKLQSNTMYAKSSGGDNLIEELKQNIEQEKRNQTEIDKHIADFQKKIIEKKQNVGGYNAGAENEGSLGKQIKILENRLDKANQKFNEAIAVNKQLRQQIDSLRRERVIFDNLYKKLEKELHEKRKQMANIIETANTAYEERDKANDQIQNLKMLAKKESENFEKDLRDLSHIMEKNKKALDYIKLTEKNRDETKINNDMLDSEKLNRNNNQKLYKDRNINQAMLDKIQKYEEDFAKIQAATKVTDFEKLVSIFIKNEEKNFQMFKYVNELSNEIEDLEKQIAEQNLEIEHYQGGTNLDVQYKRKIKDFEENMVRAEVKSEQFEFRRHDAQKLINSLTNWIDTLFNTIECDKAFAKEMAGSHTVTDGNMMIFLGIIEDKVNQILQAYSAIHAEGNNESYQNMLQNASNALLSNKQKQEALDNDEFDEEEAEGDRILTVDDFRKKALEKLE</sequence>
<feature type="domain" description="ODAD1 central coiled coil region" evidence="3">
    <location>
        <begin position="124"/>
        <end position="415"/>
    </location>
</feature>
<keyword evidence="1 2" id="KW-0175">Coiled coil</keyword>
<feature type="coiled-coil region" evidence="2">
    <location>
        <begin position="322"/>
        <end position="349"/>
    </location>
</feature>
<dbReference type="InterPro" id="IPR051876">
    <property type="entry name" value="ODA-DC/CCD"/>
</dbReference>
<dbReference type="FunCoup" id="G0R420">
    <property type="interactions" value="28"/>
</dbReference>
<evidence type="ECO:0000256" key="2">
    <source>
        <dbReference type="SAM" id="Coils"/>
    </source>
</evidence>
<dbReference type="RefSeq" id="XP_004026848.1">
    <property type="nucleotide sequence ID" value="XM_004026799.1"/>
</dbReference>
<evidence type="ECO:0000313" key="4">
    <source>
        <dbReference type="EMBL" id="EGR27781.1"/>
    </source>
</evidence>
<accession>G0R420</accession>
<feature type="non-terminal residue" evidence="4">
    <location>
        <position position="504"/>
    </location>
</feature>
<dbReference type="AlphaFoldDB" id="G0R420"/>
<feature type="coiled-coil region" evidence="2">
    <location>
        <begin position="4"/>
        <end position="94"/>
    </location>
</feature>
<dbReference type="eggNOG" id="ENOG502QSIU">
    <property type="taxonomic scope" value="Eukaryota"/>
</dbReference>
<gene>
    <name evidence="4" type="ORF">IMG5_189050</name>
</gene>
<dbReference type="EMBL" id="GL984321">
    <property type="protein sequence ID" value="EGR27781.1"/>
    <property type="molecule type" value="Genomic_DNA"/>
</dbReference>
<evidence type="ECO:0000259" key="3">
    <source>
        <dbReference type="Pfam" id="PF21773"/>
    </source>
</evidence>
<dbReference type="InParanoid" id="G0R420"/>
<dbReference type="PANTHER" id="PTHR21694">
    <property type="entry name" value="COILED-COIL DOMAIN-CONTAINING PROTEIN 63"/>
    <property type="match status" value="1"/>
</dbReference>
<name>G0R420_ICHMU</name>
<dbReference type="GeneID" id="14903856"/>
<dbReference type="STRING" id="857967.G0R420"/>
<dbReference type="OMA" id="CYKDTIC"/>
<dbReference type="InterPro" id="IPR049258">
    <property type="entry name" value="ODAD1_CC"/>
</dbReference>
<reference evidence="4 5" key="1">
    <citation type="submission" date="2011-07" db="EMBL/GenBank/DDBJ databases">
        <authorList>
            <person name="Coyne R."/>
            <person name="Brami D."/>
            <person name="Johnson J."/>
            <person name="Hostetler J."/>
            <person name="Hannick L."/>
            <person name="Clark T."/>
            <person name="Cassidy-Hanley D."/>
            <person name="Inman J."/>
        </authorList>
    </citation>
    <scope>NUCLEOTIDE SEQUENCE [LARGE SCALE GENOMIC DNA]</scope>
    <source>
        <strain evidence="4 5">G5</strain>
    </source>
</reference>